<dbReference type="AlphaFoldDB" id="E6LMC7"/>
<dbReference type="EMBL" id="AEPW01000046">
    <property type="protein sequence ID" value="EFU77022.1"/>
    <property type="molecule type" value="Genomic_DNA"/>
</dbReference>
<sequence length="141" mass="16819">MYQKQFINVEKLMSNEINIDKLFRMAEEDVEKAVTYELESDDSNLAKRIYRDLFYFYCEEEFSGDLIFTWKSPSLVKDGDYIGKRDSVVDNVRVIGNIFPNFKTNRKYSLNLNRNGNFGDFPHDYPDIFLDHIAKYAYKKY</sequence>
<dbReference type="eggNOG" id="ENOG50341DX">
    <property type="taxonomic scope" value="Bacteria"/>
</dbReference>
<dbReference type="HOGENOM" id="CLU_146768_0_0_9"/>
<protein>
    <submittedName>
        <fullName evidence="1">Uncharacterized protein</fullName>
    </submittedName>
</protein>
<reference evidence="1 2" key="1">
    <citation type="submission" date="2010-12" db="EMBL/GenBank/DDBJ databases">
        <authorList>
            <person name="Muzny D."/>
            <person name="Qin X."/>
            <person name="Deng J."/>
            <person name="Jiang H."/>
            <person name="Liu Y."/>
            <person name="Qu J."/>
            <person name="Song X.-Z."/>
            <person name="Zhang L."/>
            <person name="Thornton R."/>
            <person name="Coyle M."/>
            <person name="Francisco L."/>
            <person name="Jackson L."/>
            <person name="Javaid M."/>
            <person name="Korchina V."/>
            <person name="Kovar C."/>
            <person name="Mata R."/>
            <person name="Mathew T."/>
            <person name="Ngo R."/>
            <person name="Nguyen L."/>
            <person name="Nguyen N."/>
            <person name="Okwuonu G."/>
            <person name="Ongeri F."/>
            <person name="Pham C."/>
            <person name="Simmons D."/>
            <person name="Wilczek-Boney K."/>
            <person name="Hale W."/>
            <person name="Jakkamsetti A."/>
            <person name="Pham P."/>
            <person name="Ruth R."/>
            <person name="San Lucas F."/>
            <person name="Warren J."/>
            <person name="Zhang J."/>
            <person name="Zhao Z."/>
            <person name="Zhou C."/>
            <person name="Zhu D."/>
            <person name="Lee S."/>
            <person name="Bess C."/>
            <person name="Blankenburg K."/>
            <person name="Forbes L."/>
            <person name="Fu Q."/>
            <person name="Gubbala S."/>
            <person name="Hirani K."/>
            <person name="Jayaseelan J.C."/>
            <person name="Lara F."/>
            <person name="Munidasa M."/>
            <person name="Palculict T."/>
            <person name="Patil S."/>
            <person name="Pu L.-L."/>
            <person name="Saada N."/>
            <person name="Tang L."/>
            <person name="Weissenberger G."/>
            <person name="Zhu Y."/>
            <person name="Hemphill L."/>
            <person name="Shang Y."/>
            <person name="Youmans B."/>
            <person name="Ayvaz T."/>
            <person name="Ross M."/>
            <person name="Santibanez J."/>
            <person name="Aqrawi P."/>
            <person name="Gross S."/>
            <person name="Joshi V."/>
            <person name="Fowler G."/>
            <person name="Nazareth L."/>
            <person name="Reid J."/>
            <person name="Worley K."/>
            <person name="Petrosino J."/>
            <person name="Highlander S."/>
            <person name="Gibbs R."/>
        </authorList>
    </citation>
    <scope>NUCLEOTIDE SEQUENCE [LARGE SCALE GENOMIC DNA]</scope>
    <source>
        <strain evidence="1 2">DSM 3986</strain>
    </source>
</reference>
<gene>
    <name evidence="1" type="ORF">HMPREF0381_1112</name>
</gene>
<comment type="caution">
    <text evidence="1">The sequence shown here is derived from an EMBL/GenBank/DDBJ whole genome shotgun (WGS) entry which is preliminary data.</text>
</comment>
<organism evidence="1 2">
    <name type="scientific">Lachnoanaerobaculum saburreum DSM 3986</name>
    <dbReference type="NCBI Taxonomy" id="887325"/>
    <lineage>
        <taxon>Bacteria</taxon>
        <taxon>Bacillati</taxon>
        <taxon>Bacillota</taxon>
        <taxon>Clostridia</taxon>
        <taxon>Lachnospirales</taxon>
        <taxon>Lachnospiraceae</taxon>
        <taxon>Lachnoanaerobaculum</taxon>
    </lineage>
</organism>
<accession>E6LMC7</accession>
<name>E6LMC7_9FIRM</name>
<proteinExistence type="predicted"/>
<dbReference type="Proteomes" id="UP000003434">
    <property type="component" value="Unassembled WGS sequence"/>
</dbReference>
<evidence type="ECO:0000313" key="2">
    <source>
        <dbReference type="Proteomes" id="UP000003434"/>
    </source>
</evidence>
<evidence type="ECO:0000313" key="1">
    <source>
        <dbReference type="EMBL" id="EFU77022.1"/>
    </source>
</evidence>